<organism evidence="2">
    <name type="scientific">Oryza glumipatula</name>
    <dbReference type="NCBI Taxonomy" id="40148"/>
    <lineage>
        <taxon>Eukaryota</taxon>
        <taxon>Viridiplantae</taxon>
        <taxon>Streptophyta</taxon>
        <taxon>Embryophyta</taxon>
        <taxon>Tracheophyta</taxon>
        <taxon>Spermatophyta</taxon>
        <taxon>Magnoliopsida</taxon>
        <taxon>Liliopsida</taxon>
        <taxon>Poales</taxon>
        <taxon>Poaceae</taxon>
        <taxon>BOP clade</taxon>
        <taxon>Oryzoideae</taxon>
        <taxon>Oryzeae</taxon>
        <taxon>Oryzinae</taxon>
        <taxon>Oryza</taxon>
    </lineage>
</organism>
<dbReference type="AlphaFoldDB" id="A0A0D9Z2Z7"/>
<sequence length="76" mass="8175">MQFEDGGDVHVGAGEGEDGGRVTVDELTRLRFNMRDQLQDTSVSNSHQQALHGGAQGSQKLSIASLPNGHFNHALF</sequence>
<evidence type="ECO:0000256" key="1">
    <source>
        <dbReference type="SAM" id="MobiDB-lite"/>
    </source>
</evidence>
<dbReference type="HOGENOM" id="CLU_2658539_0_0_1"/>
<keyword evidence="3" id="KW-1185">Reference proteome</keyword>
<name>A0A0D9Z2Z7_9ORYZ</name>
<dbReference type="Gramene" id="OGLUM03G05980.1">
    <property type="protein sequence ID" value="OGLUM03G05980.1"/>
    <property type="gene ID" value="OGLUM03G05980"/>
</dbReference>
<dbReference type="EnsemblPlants" id="OGLUM03G05980.1">
    <property type="protein sequence ID" value="OGLUM03G05980.1"/>
    <property type="gene ID" value="OGLUM03G05980"/>
</dbReference>
<evidence type="ECO:0000313" key="2">
    <source>
        <dbReference type="EnsemblPlants" id="OGLUM03G05980.1"/>
    </source>
</evidence>
<reference evidence="2" key="2">
    <citation type="submission" date="2018-05" db="EMBL/GenBank/DDBJ databases">
        <title>OgluRS3 (Oryza glumaepatula Reference Sequence Version 3).</title>
        <authorList>
            <person name="Zhang J."/>
            <person name="Kudrna D."/>
            <person name="Lee S."/>
            <person name="Talag J."/>
            <person name="Welchert J."/>
            <person name="Wing R.A."/>
        </authorList>
    </citation>
    <scope>NUCLEOTIDE SEQUENCE [LARGE SCALE GENOMIC DNA]</scope>
</reference>
<dbReference type="Proteomes" id="UP000026961">
    <property type="component" value="Chromosome 3"/>
</dbReference>
<proteinExistence type="predicted"/>
<accession>A0A0D9Z2Z7</accession>
<protein>
    <submittedName>
        <fullName evidence="2">Uncharacterized protein</fullName>
    </submittedName>
</protein>
<evidence type="ECO:0000313" key="3">
    <source>
        <dbReference type="Proteomes" id="UP000026961"/>
    </source>
</evidence>
<feature type="region of interest" description="Disordered" evidence="1">
    <location>
        <begin position="1"/>
        <end position="22"/>
    </location>
</feature>
<reference evidence="2" key="1">
    <citation type="submission" date="2015-04" db="UniProtKB">
        <authorList>
            <consortium name="EnsemblPlants"/>
        </authorList>
    </citation>
    <scope>IDENTIFICATION</scope>
</reference>
<dbReference type="STRING" id="40148.A0A0D9Z2Z7"/>